<name>A0A6A6TZK4_9PEZI</name>
<accession>A0A6A6TZK4</accession>
<dbReference type="OrthoDB" id="4851849at2759"/>
<dbReference type="AlphaFoldDB" id="A0A6A6TZK4"/>
<gene>
    <name evidence="2" type="ORF">BT63DRAFT_418239</name>
</gene>
<feature type="region of interest" description="Disordered" evidence="1">
    <location>
        <begin position="883"/>
        <end position="940"/>
    </location>
</feature>
<reference evidence="2" key="1">
    <citation type="journal article" date="2020" name="Stud. Mycol.">
        <title>101 Dothideomycetes genomes: a test case for predicting lifestyles and emergence of pathogens.</title>
        <authorList>
            <person name="Haridas S."/>
            <person name="Albert R."/>
            <person name="Binder M."/>
            <person name="Bloem J."/>
            <person name="Labutti K."/>
            <person name="Salamov A."/>
            <person name="Andreopoulos B."/>
            <person name="Baker S."/>
            <person name="Barry K."/>
            <person name="Bills G."/>
            <person name="Bluhm B."/>
            <person name="Cannon C."/>
            <person name="Castanera R."/>
            <person name="Culley D."/>
            <person name="Daum C."/>
            <person name="Ezra D."/>
            <person name="Gonzalez J."/>
            <person name="Henrissat B."/>
            <person name="Kuo A."/>
            <person name="Liang C."/>
            <person name="Lipzen A."/>
            <person name="Lutzoni F."/>
            <person name="Magnuson J."/>
            <person name="Mondo S."/>
            <person name="Nolan M."/>
            <person name="Ohm R."/>
            <person name="Pangilinan J."/>
            <person name="Park H.-J."/>
            <person name="Ramirez L."/>
            <person name="Alfaro M."/>
            <person name="Sun H."/>
            <person name="Tritt A."/>
            <person name="Yoshinaga Y."/>
            <person name="Zwiers L.-H."/>
            <person name="Turgeon B."/>
            <person name="Goodwin S."/>
            <person name="Spatafora J."/>
            <person name="Crous P."/>
            <person name="Grigoriev I."/>
        </authorList>
    </citation>
    <scope>NUCLEOTIDE SEQUENCE</scope>
    <source>
        <strain evidence="2">CBS 115976</strain>
    </source>
</reference>
<organism evidence="2 3">
    <name type="scientific">Microthyrium microscopicum</name>
    <dbReference type="NCBI Taxonomy" id="703497"/>
    <lineage>
        <taxon>Eukaryota</taxon>
        <taxon>Fungi</taxon>
        <taxon>Dikarya</taxon>
        <taxon>Ascomycota</taxon>
        <taxon>Pezizomycotina</taxon>
        <taxon>Dothideomycetes</taxon>
        <taxon>Dothideomycetes incertae sedis</taxon>
        <taxon>Microthyriales</taxon>
        <taxon>Microthyriaceae</taxon>
        <taxon>Microthyrium</taxon>
    </lineage>
</organism>
<dbReference type="InterPro" id="IPR027796">
    <property type="entry name" value="OTT_1508_deam-like"/>
</dbReference>
<evidence type="ECO:0000313" key="3">
    <source>
        <dbReference type="Proteomes" id="UP000799302"/>
    </source>
</evidence>
<evidence type="ECO:0000256" key="1">
    <source>
        <dbReference type="SAM" id="MobiDB-lite"/>
    </source>
</evidence>
<feature type="compositionally biased region" description="Acidic residues" evidence="1">
    <location>
        <begin position="887"/>
        <end position="914"/>
    </location>
</feature>
<dbReference type="Proteomes" id="UP000799302">
    <property type="component" value="Unassembled WGS sequence"/>
</dbReference>
<protein>
    <submittedName>
        <fullName evidence="2">Uncharacterized protein</fullName>
    </submittedName>
</protein>
<evidence type="ECO:0000313" key="2">
    <source>
        <dbReference type="EMBL" id="KAF2664104.1"/>
    </source>
</evidence>
<dbReference type="Pfam" id="PF14441">
    <property type="entry name" value="OTT_1508_deam"/>
    <property type="match status" value="1"/>
</dbReference>
<proteinExistence type="predicted"/>
<dbReference type="EMBL" id="MU004243">
    <property type="protein sequence ID" value="KAF2664104.1"/>
    <property type="molecule type" value="Genomic_DNA"/>
</dbReference>
<keyword evidence="3" id="KW-1185">Reference proteome</keyword>
<feature type="region of interest" description="Disordered" evidence="1">
    <location>
        <begin position="1"/>
        <end position="27"/>
    </location>
</feature>
<sequence>MGKDRNGKSRREKGLSKRQDKEPELKTETKVISDEPIWAYQNLQKDQFYAALYFFTYSKSTQPTDYLQNAAVAMAGDARNQLLDKLALLFARYRNSEKMDRYGCPPEFETKTRPSTTAENVTAIALEMPPEPDRHIKQRSCNWTFWIAKNRGSQDFDAMNDDIFAKKLERWYNDFEGPLILNVGDEIWSDVQQFWMRRSCYYFEILQKLRSKWFPVAKDPLYTTEPPPKLLEYFSAMNPANVRTDWEHVWSLIEKLKFNSNDWKQSINDYVNCICFEDTQTWRESQYARYGARSAQAGNGEEDSKTNLSTNQLREKSQIAKEFREAIICLQLLRTPKSVLEKFLNFRHRQQNATSISIRFLPVTNVDKLKAERIHSTIKAWYGEKVKNVDGQKLFALDGARSNLTFKQHSKLVLRKLPREAQEIHTSFHCELQLLGKFMTNKNVHMYFGCSKLSCYLCWAVLTGSRFRTRGSHGEISPDCVFPFQFSGEDEDKSYNQLAEALKRVETHFLERIRDKASRDDYLVTDHLAITQTQASDAAFLPYGPHQVYKNTYIFHFKESDIPDTRHRQLMNTIHARNKRPALGLDPLRTLTPVRLRTLCKPGQMGYRLLRAVEIPPNLISDMDALLLSTDIAFTGVTEKHTYRIPKVENPQNSLWITNFKLDQLSQSLREHHVKRNSKQGLWQHDFLVDQSDEHYKSLSYKPALTFWRVQGYPTSLVNWKDRTSMQSPFTARGKFFVYEAPSSESVLHNELATEYIQKGWWHYIAVRALPEDPVVVQFAENFSSAKTVLKWLPQENKYWRNWENHGRASGIPTSTNNRDLEQTESLIISSDGEEFEFEATSSVGDLLYEGDSEGARSEYERERLEMMKPGYKQQKLTTFWAKDIWSDEEQDEEEGEEEREEMDETEMINDELDMPGIDDREGSMASDDEECSCFLISDK</sequence>